<sequence length="1099" mass="125667">MLSAISFAYNLIGFFYHLFTNNHEKEDDVDMENWVAEQIMEFEFDELQKQPIERPGTPEIPRNTTCFHRTGVITLIEYPNILIDGHLYFDISSCTITLNLNDKVTYLGYKNEIDHVVITRILENHGMVWESWEEEKVEESNFKIIEHVIVAEVDYRMERFVYLKDNDLKFSLDDVEGTMVPIAVVSYQPLRRKIKSAFVTDWNGTEGTCDRQIYFNKQCLPSGTDVPVLVEAIESNQGPYAWRVIKLVPTGERIANKIIEVNNSSPDDSSLLLEKEKGLEVTYPLKFDKVDFKKTSELTLRITNRSKQPQFLNKWLIASKKRDSQINVYPILTRPYRLYPDQTFSLNVTCRPKFLGIAKENIVILFRGFKIERVVEINVVNEDWSDDNKHHVNYYPTQTHGDRVSQMNRIRNNQDGIVPGPRPINSAHFVAVKLSMFPIPDRVWSAVIGDSSQVVHTSDFDKVIYQIEDKLPCLTQDLNINNYTDRWHNLLFMEEIQENINIRVYDQPRTFLIKCQEFLGLEVNGLCERRPSLVLGDKAIVKDIWDNQPSRYEGIIHAIRGDLVLMKFQRQFQESYSGSDVSIEFHFSRTKYRRAHQALNLAISNLGPEILFPTRILGRQNQLPPEKINSIQWFNKKLNDCQKAAVSNILLGQCRPKPYLIYGPPGTGKTITVIETILQILTLLPDSRILVATPSNSASNMITERLIEYKEHISNSFTRVVAYHLIDSDKIPHVIKPYCATLDIAREGSAKSKYAVQDGIHVNCHSSFIGRQRVTIGTCSTLGTLAQMGFPKGHFTHIIVDEAGQATEPEIMIALTFTDKENGQIILAGDPMQLGPVILSRYAQELGMGESYLCRLLDTFPYQKDFAAFKNGFNEKLVTKLNDNYRSLEEVISLPSQMFYDGSLVPKIDRDQLWIENIMKVMNKIFDVENSVSGGIYVNGIRGENARAEDSPSWYNRHEASMVAMTTCELYKGNITADEIGIITPYVAQIRYIRIVFESLGLPEPKIGTVEEFQGQERPLIIISTVRSSTSLLEDDQKNVLGFVKHPKRLNVAITRARVAVLLVCDPHLLCTDPLWSKIVNQAVKDDKYMGCATIDLEL</sequence>
<dbReference type="PROSITE" id="PS51192">
    <property type="entry name" value="HELICASE_ATP_BIND_1"/>
    <property type="match status" value="1"/>
</dbReference>
<dbReference type="InterPro" id="IPR014001">
    <property type="entry name" value="Helicase_ATP-bd"/>
</dbReference>
<name>A0A0L7LJQ3_OPEBR</name>
<keyword evidence="4" id="KW-0963">Cytoplasm</keyword>
<evidence type="ECO:0000256" key="8">
    <source>
        <dbReference type="ARBA" id="ARBA00022840"/>
    </source>
</evidence>
<dbReference type="PANTHER" id="PTHR45418:SF1">
    <property type="entry name" value="CANCER_TESTIS ANTIGEN 55"/>
    <property type="match status" value="1"/>
</dbReference>
<dbReference type="AlphaFoldDB" id="A0A0L7LJQ3"/>
<evidence type="ECO:0000256" key="2">
    <source>
        <dbReference type="ARBA" id="ARBA00005601"/>
    </source>
</evidence>
<comment type="catalytic activity">
    <reaction evidence="9">
        <text>ATP + H2O = ADP + phosphate + H(+)</text>
        <dbReference type="Rhea" id="RHEA:13065"/>
        <dbReference type="ChEBI" id="CHEBI:15377"/>
        <dbReference type="ChEBI" id="CHEBI:15378"/>
        <dbReference type="ChEBI" id="CHEBI:30616"/>
        <dbReference type="ChEBI" id="CHEBI:43474"/>
        <dbReference type="ChEBI" id="CHEBI:456216"/>
        <dbReference type="EC" id="3.6.4.13"/>
    </reaction>
</comment>
<dbReference type="SUPFAM" id="SSF52540">
    <property type="entry name" value="P-loop containing nucleoside triphosphate hydrolases"/>
    <property type="match status" value="1"/>
</dbReference>
<dbReference type="InterPro" id="IPR049080">
    <property type="entry name" value="MOV-10-like_beta-barrel"/>
</dbReference>
<proteinExistence type="inferred from homology"/>
<dbReference type="CDD" id="cd18808">
    <property type="entry name" value="SF1_C_Upf1"/>
    <property type="match status" value="1"/>
</dbReference>
<dbReference type="GO" id="GO:0003724">
    <property type="term" value="F:RNA helicase activity"/>
    <property type="evidence" value="ECO:0007669"/>
    <property type="project" value="UniProtKB-EC"/>
</dbReference>
<keyword evidence="6" id="KW-0378">Hydrolase</keyword>
<reference evidence="12 13" key="1">
    <citation type="journal article" date="2015" name="Genome Biol. Evol.">
        <title>The genome of winter moth (Operophtera brumata) provides a genomic perspective on sexual dimorphism and phenology.</title>
        <authorList>
            <person name="Derks M.F."/>
            <person name="Smit S."/>
            <person name="Salis L."/>
            <person name="Schijlen E."/>
            <person name="Bossers A."/>
            <person name="Mateman C."/>
            <person name="Pijl A.S."/>
            <person name="de Ridder D."/>
            <person name="Groenen M.A."/>
            <person name="Visser M.E."/>
            <person name="Megens H.J."/>
        </authorList>
    </citation>
    <scope>NUCLEOTIDE SEQUENCE [LARGE SCALE GENOMIC DNA]</scope>
    <source>
        <strain evidence="12">WM2013NL</strain>
        <tissue evidence="12">Head and thorax</tissue>
    </source>
</reference>
<dbReference type="PANTHER" id="PTHR45418">
    <property type="entry name" value="CANCER/TESTIS ANTIGEN 55"/>
    <property type="match status" value="1"/>
</dbReference>
<organism evidence="12 13">
    <name type="scientific">Operophtera brumata</name>
    <name type="common">Winter moth</name>
    <name type="synonym">Phalaena brumata</name>
    <dbReference type="NCBI Taxonomy" id="104452"/>
    <lineage>
        <taxon>Eukaryota</taxon>
        <taxon>Metazoa</taxon>
        <taxon>Ecdysozoa</taxon>
        <taxon>Arthropoda</taxon>
        <taxon>Hexapoda</taxon>
        <taxon>Insecta</taxon>
        <taxon>Pterygota</taxon>
        <taxon>Neoptera</taxon>
        <taxon>Endopterygota</taxon>
        <taxon>Lepidoptera</taxon>
        <taxon>Glossata</taxon>
        <taxon>Ditrysia</taxon>
        <taxon>Geometroidea</taxon>
        <taxon>Geometridae</taxon>
        <taxon>Larentiinae</taxon>
        <taxon>Operophtera</taxon>
    </lineage>
</organism>
<evidence type="ECO:0000256" key="3">
    <source>
        <dbReference type="ARBA" id="ARBA00012552"/>
    </source>
</evidence>
<dbReference type="STRING" id="104452.A0A0L7LJQ3"/>
<dbReference type="InterPro" id="IPR041679">
    <property type="entry name" value="DNA2/NAM7-like_C"/>
</dbReference>
<dbReference type="InterPro" id="IPR047187">
    <property type="entry name" value="SF1_C_Upf1"/>
</dbReference>
<evidence type="ECO:0000256" key="4">
    <source>
        <dbReference type="ARBA" id="ARBA00022490"/>
    </source>
</evidence>
<dbReference type="Proteomes" id="UP000037510">
    <property type="component" value="Unassembled WGS sequence"/>
</dbReference>
<dbReference type="Pfam" id="PF13086">
    <property type="entry name" value="AAA_11"/>
    <property type="match status" value="2"/>
</dbReference>
<evidence type="ECO:0000259" key="11">
    <source>
        <dbReference type="PROSITE" id="PS51192"/>
    </source>
</evidence>
<dbReference type="SMART" id="SM00487">
    <property type="entry name" value="DEXDc"/>
    <property type="match status" value="1"/>
</dbReference>
<dbReference type="GO" id="GO:0016787">
    <property type="term" value="F:hydrolase activity"/>
    <property type="evidence" value="ECO:0007669"/>
    <property type="project" value="UniProtKB-KW"/>
</dbReference>
<dbReference type="EMBL" id="JTDY01000919">
    <property type="protein sequence ID" value="KOB75436.1"/>
    <property type="molecule type" value="Genomic_DNA"/>
</dbReference>
<comment type="similarity">
    <text evidence="2">Belongs to the DNA2/NAM7 helicase family. SDE3 subfamily.</text>
</comment>
<comment type="caution">
    <text evidence="12">The sequence shown here is derived from an EMBL/GenBank/DDBJ whole genome shotgun (WGS) entry which is preliminary data.</text>
</comment>
<evidence type="ECO:0000256" key="10">
    <source>
        <dbReference type="ARBA" id="ARBA00048432"/>
    </source>
</evidence>
<dbReference type="Gene3D" id="3.40.50.300">
    <property type="entry name" value="P-loop containing nucleotide triphosphate hydrolases"/>
    <property type="match status" value="2"/>
</dbReference>
<feature type="domain" description="Helicase ATP-binding" evidence="11">
    <location>
        <begin position="650"/>
        <end position="837"/>
    </location>
</feature>
<accession>A0A0L7LJQ3</accession>
<evidence type="ECO:0000313" key="12">
    <source>
        <dbReference type="EMBL" id="KOB75436.1"/>
    </source>
</evidence>
<comment type="catalytic activity">
    <reaction evidence="10">
        <text>ATP + H2O = ADP + phosphate + H(+)</text>
        <dbReference type="Rhea" id="RHEA:13065"/>
        <dbReference type="ChEBI" id="CHEBI:15377"/>
        <dbReference type="ChEBI" id="CHEBI:15378"/>
        <dbReference type="ChEBI" id="CHEBI:30616"/>
        <dbReference type="ChEBI" id="CHEBI:43474"/>
        <dbReference type="ChEBI" id="CHEBI:456216"/>
        <dbReference type="EC" id="3.6.4.12"/>
    </reaction>
    <physiologicalReaction direction="left-to-right" evidence="10">
        <dbReference type="Rhea" id="RHEA:13066"/>
    </physiologicalReaction>
</comment>
<dbReference type="GO" id="GO:0003678">
    <property type="term" value="F:DNA helicase activity"/>
    <property type="evidence" value="ECO:0007669"/>
    <property type="project" value="UniProtKB-EC"/>
</dbReference>
<dbReference type="GO" id="GO:0005524">
    <property type="term" value="F:ATP binding"/>
    <property type="evidence" value="ECO:0007669"/>
    <property type="project" value="UniProtKB-KW"/>
</dbReference>
<keyword evidence="8" id="KW-0067">ATP-binding</keyword>
<dbReference type="EC" id="3.6.4.13" evidence="3"/>
<evidence type="ECO:0000313" key="13">
    <source>
        <dbReference type="Proteomes" id="UP000037510"/>
    </source>
</evidence>
<dbReference type="InterPro" id="IPR041677">
    <property type="entry name" value="DNA2/NAM7_AAA_11"/>
</dbReference>
<comment type="subcellular location">
    <subcellularLocation>
        <location evidence="1">Cytoplasm</location>
    </subcellularLocation>
</comment>
<dbReference type="Pfam" id="PF21634">
    <property type="entry name" value="MOV-10_beta-barrel"/>
    <property type="match status" value="1"/>
</dbReference>
<dbReference type="Pfam" id="PF13087">
    <property type="entry name" value="AAA_12"/>
    <property type="match status" value="1"/>
</dbReference>
<evidence type="ECO:0000256" key="1">
    <source>
        <dbReference type="ARBA" id="ARBA00004496"/>
    </source>
</evidence>
<evidence type="ECO:0000256" key="9">
    <source>
        <dbReference type="ARBA" id="ARBA00047984"/>
    </source>
</evidence>
<evidence type="ECO:0000256" key="5">
    <source>
        <dbReference type="ARBA" id="ARBA00022741"/>
    </source>
</evidence>
<keyword evidence="13" id="KW-1185">Reference proteome</keyword>
<gene>
    <name evidence="12" type="ORF">OBRU01_04636</name>
</gene>
<keyword evidence="7" id="KW-0347">Helicase</keyword>
<evidence type="ECO:0000256" key="7">
    <source>
        <dbReference type="ARBA" id="ARBA00022806"/>
    </source>
</evidence>
<dbReference type="GO" id="GO:0005737">
    <property type="term" value="C:cytoplasm"/>
    <property type="evidence" value="ECO:0007669"/>
    <property type="project" value="UniProtKB-SubCell"/>
</dbReference>
<keyword evidence="5" id="KW-0547">Nucleotide-binding</keyword>
<protein>
    <recommendedName>
        <fullName evidence="3">RNA helicase</fullName>
        <ecNumber evidence="3">3.6.4.13</ecNumber>
    </recommendedName>
</protein>
<dbReference type="InterPro" id="IPR027417">
    <property type="entry name" value="P-loop_NTPase"/>
</dbReference>
<evidence type="ECO:0000256" key="6">
    <source>
        <dbReference type="ARBA" id="ARBA00022801"/>
    </source>
</evidence>